<keyword evidence="6" id="KW-1185">Reference proteome</keyword>
<dbReference type="SMART" id="SM00825">
    <property type="entry name" value="PKS_KS"/>
    <property type="match status" value="1"/>
</dbReference>
<dbReference type="InterPro" id="IPR016039">
    <property type="entry name" value="Thiolase-like"/>
</dbReference>
<comment type="caution">
    <text evidence="5">The sequence shown here is derived from an EMBL/GenBank/DDBJ whole genome shotgun (WGS) entry which is preliminary data.</text>
</comment>
<proteinExistence type="inferred from homology"/>
<evidence type="ECO:0000256" key="1">
    <source>
        <dbReference type="ARBA" id="ARBA00008467"/>
    </source>
</evidence>
<dbReference type="Pfam" id="PF00109">
    <property type="entry name" value="ketoacyl-synt"/>
    <property type="match status" value="1"/>
</dbReference>
<dbReference type="Gene3D" id="3.40.47.10">
    <property type="match status" value="1"/>
</dbReference>
<dbReference type="OrthoDB" id="9808669at2"/>
<gene>
    <name evidence="5" type="ORF">C2I19_15145</name>
</gene>
<evidence type="ECO:0000256" key="2">
    <source>
        <dbReference type="ARBA" id="ARBA00022679"/>
    </source>
</evidence>
<dbReference type="SUPFAM" id="SSF53901">
    <property type="entry name" value="Thiolase-like"/>
    <property type="match status" value="2"/>
</dbReference>
<evidence type="ECO:0000259" key="4">
    <source>
        <dbReference type="PROSITE" id="PS52004"/>
    </source>
</evidence>
<organism evidence="5 6">
    <name type="scientific">Chromobacterium alticapitis</name>
    <dbReference type="NCBI Taxonomy" id="2073169"/>
    <lineage>
        <taxon>Bacteria</taxon>
        <taxon>Pseudomonadati</taxon>
        <taxon>Pseudomonadota</taxon>
        <taxon>Betaproteobacteria</taxon>
        <taxon>Neisseriales</taxon>
        <taxon>Chromobacteriaceae</taxon>
        <taxon>Chromobacterium</taxon>
    </lineage>
</organism>
<dbReference type="PANTHER" id="PTHR11712">
    <property type="entry name" value="POLYKETIDE SYNTHASE-RELATED"/>
    <property type="match status" value="1"/>
</dbReference>
<evidence type="ECO:0000313" key="6">
    <source>
        <dbReference type="Proteomes" id="UP000237082"/>
    </source>
</evidence>
<dbReference type="GO" id="GO:0005829">
    <property type="term" value="C:cytosol"/>
    <property type="evidence" value="ECO:0007669"/>
    <property type="project" value="TreeGrafter"/>
</dbReference>
<dbReference type="InterPro" id="IPR000794">
    <property type="entry name" value="Beta-ketoacyl_synthase"/>
</dbReference>
<dbReference type="GO" id="GO:0006633">
    <property type="term" value="P:fatty acid biosynthetic process"/>
    <property type="evidence" value="ECO:0007669"/>
    <property type="project" value="InterPro"/>
</dbReference>
<dbReference type="PROSITE" id="PS52004">
    <property type="entry name" value="KS3_2"/>
    <property type="match status" value="1"/>
</dbReference>
<dbReference type="Proteomes" id="UP000237082">
    <property type="component" value="Unassembled WGS sequence"/>
</dbReference>
<sequence length="394" mass="40333">MNDVYLNHLGVLCAAGRGHAALREAMRRPFPPDLRTKLALPGGRDYPTAPVSAPLPDTGHLPLPLQSRNNALLLAALEDIRPQVDAAIARYGAGRVAVVLGTSTSGVGESENAFLARGEAGVFPADFHPNQQELGSPALLLRETLGLAGPALVISTACSSSAKALASAARLLKSGQCDAAIAGGADSLCRFTVGGFVALDSVGSNGCNSMSRNRDGIHVGEAAALFLLSREPGPVKLTGWGETADAHHISAPEPSGRGALAAMRQALERAGLAPADIDYINLHGTATQQNDAMESLAVSQLFGAAAPASSTKGLTGHTLGAAGALEAAICWLTLQDNSQGLLPIHQWDGEADPELPALNLVEAGQALGRPPRRALSNSFAFGGSNASLILEAAP</sequence>
<name>A0A2S5DDN7_9NEIS</name>
<protein>
    <submittedName>
        <fullName evidence="5">Beta-ketoacyl-[acyl-carrier-protein] synthase II</fullName>
    </submittedName>
</protein>
<dbReference type="InterPro" id="IPR018201">
    <property type="entry name" value="Ketoacyl_synth_AS"/>
</dbReference>
<comment type="similarity">
    <text evidence="1 3">Belongs to the thiolase-like superfamily. Beta-ketoacyl-ACP synthases family.</text>
</comment>
<dbReference type="NCBIfam" id="NF006618">
    <property type="entry name" value="PRK09185.1"/>
    <property type="match status" value="1"/>
</dbReference>
<evidence type="ECO:0000313" key="5">
    <source>
        <dbReference type="EMBL" id="POZ61149.1"/>
    </source>
</evidence>
<dbReference type="InterPro" id="IPR014031">
    <property type="entry name" value="Ketoacyl_synth_C"/>
</dbReference>
<dbReference type="Pfam" id="PF02801">
    <property type="entry name" value="Ketoacyl-synt_C"/>
    <property type="match status" value="1"/>
</dbReference>
<dbReference type="InterPro" id="IPR020841">
    <property type="entry name" value="PKS_Beta-ketoAc_synthase_dom"/>
</dbReference>
<dbReference type="InterPro" id="IPR014030">
    <property type="entry name" value="Ketoacyl_synth_N"/>
</dbReference>
<dbReference type="EMBL" id="PQWB01000072">
    <property type="protein sequence ID" value="POZ61149.1"/>
    <property type="molecule type" value="Genomic_DNA"/>
</dbReference>
<evidence type="ECO:0000256" key="3">
    <source>
        <dbReference type="RuleBase" id="RU003694"/>
    </source>
</evidence>
<dbReference type="AlphaFoldDB" id="A0A2S5DDN7"/>
<feature type="domain" description="Ketosynthase family 3 (KS3)" evidence="4">
    <location>
        <begin position="1"/>
        <end position="392"/>
    </location>
</feature>
<dbReference type="RefSeq" id="WP_103903544.1">
    <property type="nucleotide sequence ID" value="NZ_PQWB01000072.1"/>
</dbReference>
<keyword evidence="2 3" id="KW-0808">Transferase</keyword>
<dbReference type="GO" id="GO:0004315">
    <property type="term" value="F:3-oxoacyl-[acyl-carrier-protein] synthase activity"/>
    <property type="evidence" value="ECO:0007669"/>
    <property type="project" value="InterPro"/>
</dbReference>
<dbReference type="PROSITE" id="PS00606">
    <property type="entry name" value="KS3_1"/>
    <property type="match status" value="1"/>
</dbReference>
<reference evidence="6" key="1">
    <citation type="submission" date="2018-02" db="EMBL/GenBank/DDBJ databases">
        <authorList>
            <person name="O'Hara-Hanley K."/>
            <person name="Soby S."/>
        </authorList>
    </citation>
    <scope>NUCLEOTIDE SEQUENCE [LARGE SCALE GENOMIC DNA]</scope>
    <source>
        <strain evidence="6">MWU14-2602</strain>
    </source>
</reference>
<dbReference type="PANTHER" id="PTHR11712:SF320">
    <property type="entry name" value="BETA-KETOACYL SYNTHASE"/>
    <property type="match status" value="1"/>
</dbReference>
<accession>A0A2S5DDN7</accession>